<name>A0A371H5F2_MUCPR</name>
<keyword evidence="2" id="KW-1185">Reference proteome</keyword>
<gene>
    <name evidence="1" type="ORF">CR513_19136</name>
</gene>
<evidence type="ECO:0000313" key="1">
    <source>
        <dbReference type="EMBL" id="RDX98011.1"/>
    </source>
</evidence>
<accession>A0A371H5F2</accession>
<feature type="non-terminal residue" evidence="1">
    <location>
        <position position="1"/>
    </location>
</feature>
<dbReference type="AlphaFoldDB" id="A0A371H5F2"/>
<dbReference type="EMBL" id="QJKJ01003529">
    <property type="protein sequence ID" value="RDX98011.1"/>
    <property type="molecule type" value="Genomic_DNA"/>
</dbReference>
<evidence type="ECO:0000313" key="2">
    <source>
        <dbReference type="Proteomes" id="UP000257109"/>
    </source>
</evidence>
<organism evidence="1 2">
    <name type="scientific">Mucuna pruriens</name>
    <name type="common">Velvet bean</name>
    <name type="synonym">Dolichos pruriens</name>
    <dbReference type="NCBI Taxonomy" id="157652"/>
    <lineage>
        <taxon>Eukaryota</taxon>
        <taxon>Viridiplantae</taxon>
        <taxon>Streptophyta</taxon>
        <taxon>Embryophyta</taxon>
        <taxon>Tracheophyta</taxon>
        <taxon>Spermatophyta</taxon>
        <taxon>Magnoliopsida</taxon>
        <taxon>eudicotyledons</taxon>
        <taxon>Gunneridae</taxon>
        <taxon>Pentapetalae</taxon>
        <taxon>rosids</taxon>
        <taxon>fabids</taxon>
        <taxon>Fabales</taxon>
        <taxon>Fabaceae</taxon>
        <taxon>Papilionoideae</taxon>
        <taxon>50 kb inversion clade</taxon>
        <taxon>NPAAA clade</taxon>
        <taxon>indigoferoid/millettioid clade</taxon>
        <taxon>Phaseoleae</taxon>
        <taxon>Mucuna</taxon>
    </lineage>
</organism>
<dbReference type="Proteomes" id="UP000257109">
    <property type="component" value="Unassembled WGS sequence"/>
</dbReference>
<reference evidence="1" key="1">
    <citation type="submission" date="2018-05" db="EMBL/GenBank/DDBJ databases">
        <title>Draft genome of Mucuna pruriens seed.</title>
        <authorList>
            <person name="Nnadi N.E."/>
            <person name="Vos R."/>
            <person name="Hasami M.H."/>
            <person name="Devisetty U.K."/>
            <person name="Aguiy J.C."/>
        </authorList>
    </citation>
    <scope>NUCLEOTIDE SEQUENCE [LARGE SCALE GENOMIC DNA]</scope>
    <source>
        <strain evidence="1">JCA_2017</strain>
    </source>
</reference>
<protein>
    <submittedName>
        <fullName evidence="1">Uncharacterized protein</fullName>
    </submittedName>
</protein>
<proteinExistence type="predicted"/>
<sequence length="74" mass="8096">MPTKSSLRDKVLGEITLVGQLRNLIKEEVTRLEYENGLAKCLGMAFVVKGRKPPQLSMDGRAALLALGMIIGRV</sequence>
<comment type="caution">
    <text evidence="1">The sequence shown here is derived from an EMBL/GenBank/DDBJ whole genome shotgun (WGS) entry which is preliminary data.</text>
</comment>